<comment type="caution">
    <text evidence="2">The sequence shown here is derived from an EMBL/GenBank/DDBJ whole genome shotgun (WGS) entry which is preliminary data.</text>
</comment>
<evidence type="ECO:0000313" key="2">
    <source>
        <dbReference type="EMBL" id="OPC79030.1"/>
    </source>
</evidence>
<organism evidence="2 3">
    <name type="scientific">Embleya scabrispora</name>
    <dbReference type="NCBI Taxonomy" id="159449"/>
    <lineage>
        <taxon>Bacteria</taxon>
        <taxon>Bacillati</taxon>
        <taxon>Actinomycetota</taxon>
        <taxon>Actinomycetes</taxon>
        <taxon>Kitasatosporales</taxon>
        <taxon>Streptomycetaceae</taxon>
        <taxon>Embleya</taxon>
    </lineage>
</organism>
<dbReference type="AlphaFoldDB" id="A0A1T3NQP6"/>
<dbReference type="SUPFAM" id="SSF53474">
    <property type="entry name" value="alpha/beta-Hydrolases"/>
    <property type="match status" value="1"/>
</dbReference>
<gene>
    <name evidence="2" type="ORF">B4N89_33540</name>
</gene>
<accession>A0A1T3NQP6</accession>
<dbReference type="Gene3D" id="3.40.50.1820">
    <property type="entry name" value="alpha/beta hydrolase"/>
    <property type="match status" value="1"/>
</dbReference>
<protein>
    <recommendedName>
        <fullName evidence="1">PET hydrolase/cutinase-like domain-containing protein</fullName>
    </recommendedName>
</protein>
<sequence>MASSFAPGDPVRPDLPGPFHIGTIEFPFWTGGPGFTLAKISYPAEYDGWMAPADTSEGSYPSVIMAPATWTGSNMYDWFTDYVVRHGYIVFRYFPENILALDPHMHADTIGDAIDKLLDIDDDRFNPLRGLIRRDAFAAVGVSLGGAGALLAAARDRRIRAVLGFAPGRNVKQAELYAGIDVEIRTVATPTLIVSGQNDRISPGSGVHYLDLVPRGYKAYVEISGGNHVQFLDPCDVDIHLPGLPRDGKPGITFAEQHAITNVYATAFLHAALKGYGHCEAHVSGAEALLALASGVLSDLRSEAGPLPLPFPAAPAGVRGAAAAAVPAAVSGDIVGAAGTLASALALRVNGLVRDLARGVERVTTEVEKRIAR</sequence>
<keyword evidence="3" id="KW-1185">Reference proteome</keyword>
<dbReference type="OrthoDB" id="1466228at2"/>
<dbReference type="InterPro" id="IPR029058">
    <property type="entry name" value="AB_hydrolase_fold"/>
</dbReference>
<proteinExistence type="predicted"/>
<name>A0A1T3NQP6_9ACTN</name>
<dbReference type="InterPro" id="IPR041127">
    <property type="entry name" value="PET_hydrolase/cutinase-like"/>
</dbReference>
<dbReference type="RefSeq" id="WP_078980231.1">
    <property type="nucleotide sequence ID" value="NZ_MWQN01000002.1"/>
</dbReference>
<reference evidence="2 3" key="1">
    <citation type="submission" date="2017-03" db="EMBL/GenBank/DDBJ databases">
        <title>Draft genome sequence of Streptomyces scabrisporus NF3, endophyte isolated from Amphipterygium adstringens.</title>
        <authorList>
            <person name="Vazquez M."/>
            <person name="Ceapa C.D."/>
            <person name="Rodriguez Luna D."/>
            <person name="Sanchez Esquivel S."/>
        </authorList>
    </citation>
    <scope>NUCLEOTIDE SEQUENCE [LARGE SCALE GENOMIC DNA]</scope>
    <source>
        <strain evidence="2 3">NF3</strain>
    </source>
</reference>
<dbReference type="EMBL" id="MWQN01000002">
    <property type="protein sequence ID" value="OPC79030.1"/>
    <property type="molecule type" value="Genomic_DNA"/>
</dbReference>
<dbReference type="Proteomes" id="UP000190037">
    <property type="component" value="Unassembled WGS sequence"/>
</dbReference>
<evidence type="ECO:0000313" key="3">
    <source>
        <dbReference type="Proteomes" id="UP000190037"/>
    </source>
</evidence>
<feature type="domain" description="PET hydrolase/cutinase-like" evidence="1">
    <location>
        <begin position="52"/>
        <end position="230"/>
    </location>
</feature>
<evidence type="ECO:0000259" key="1">
    <source>
        <dbReference type="Pfam" id="PF12740"/>
    </source>
</evidence>
<dbReference type="Pfam" id="PF12740">
    <property type="entry name" value="PETase"/>
    <property type="match status" value="1"/>
</dbReference>
<dbReference type="STRING" id="159449.B4N89_33540"/>